<dbReference type="EMBL" id="CP005286">
    <property type="protein sequence ID" value="AJE34054.1"/>
    <property type="molecule type" value="Genomic_DNA"/>
</dbReference>
<dbReference type="OrthoDB" id="4412202at2"/>
<evidence type="ECO:0000256" key="1">
    <source>
        <dbReference type="SAM" id="SignalP"/>
    </source>
</evidence>
<proteinExistence type="predicted"/>
<dbReference type="PROSITE" id="PS51257">
    <property type="entry name" value="PROKAR_LIPOPROTEIN"/>
    <property type="match status" value="1"/>
</dbReference>
<evidence type="ECO:0008006" key="4">
    <source>
        <dbReference type="Google" id="ProtNLM"/>
    </source>
</evidence>
<feature type="chain" id="PRO_5038332382" description="DUF306 domain-containing protein" evidence="1">
    <location>
        <begin position="19"/>
        <end position="153"/>
    </location>
</feature>
<dbReference type="Proteomes" id="UP000031524">
    <property type="component" value="Chromosome"/>
</dbReference>
<evidence type="ECO:0000313" key="3">
    <source>
        <dbReference type="Proteomes" id="UP000031524"/>
    </source>
</evidence>
<name>A0A0B5DE89_9CORY</name>
<keyword evidence="3" id="KW-1185">Reference proteome</keyword>
<dbReference type="HOGENOM" id="CLU_122301_0_0_11"/>
<gene>
    <name evidence="2" type="ORF">B842_11035</name>
</gene>
<keyword evidence="1" id="KW-0732">Signal</keyword>
<dbReference type="AlphaFoldDB" id="A0A0B5DE89"/>
<dbReference type="RefSeq" id="WP_052437903.1">
    <property type="nucleotide sequence ID" value="NZ_BCSU01000001.1"/>
</dbReference>
<organism evidence="2 3">
    <name type="scientific">Corynebacterium humireducens NBRC 106098 = DSM 45392</name>
    <dbReference type="NCBI Taxonomy" id="1223515"/>
    <lineage>
        <taxon>Bacteria</taxon>
        <taxon>Bacillati</taxon>
        <taxon>Actinomycetota</taxon>
        <taxon>Actinomycetes</taxon>
        <taxon>Mycobacteriales</taxon>
        <taxon>Corynebacteriaceae</taxon>
        <taxon>Corynebacterium</taxon>
    </lineage>
</organism>
<protein>
    <recommendedName>
        <fullName evidence="4">DUF306 domain-containing protein</fullName>
    </recommendedName>
</protein>
<sequence length="153" mass="15995">MRRAVVALAAGALLVACAPDPTADVAGSSWQVTDIWTTPGEPSALPPQSAGLARLAFGEQSLSGHTGCAPIQGTVTFTRAGEPARTEDADTLRIDHIEGDTAADDCPALHTHEQLRELLAPGAEFDLRHAERELTLTLRVDAVDRPAIGLAAI</sequence>
<dbReference type="STRING" id="1223515.B842_11035"/>
<dbReference type="KEGG" id="chm:B842_11035"/>
<reference evidence="2 3" key="1">
    <citation type="submission" date="2013-04" db="EMBL/GenBank/DDBJ databases">
        <title>Complete genome sequence of Corynebacterium humireducens DSM 45392(T), isolated from a wastewater-fed microbial fuel cell.</title>
        <authorList>
            <person name="Ruckert C."/>
            <person name="Albersmeier A."/>
            <person name="Kalinowski J."/>
        </authorList>
    </citation>
    <scope>NUCLEOTIDE SEQUENCE [LARGE SCALE GENOMIC DNA]</scope>
    <source>
        <strain evidence="3">MFC-5</strain>
    </source>
</reference>
<evidence type="ECO:0000313" key="2">
    <source>
        <dbReference type="EMBL" id="AJE34054.1"/>
    </source>
</evidence>
<feature type="signal peptide" evidence="1">
    <location>
        <begin position="1"/>
        <end position="18"/>
    </location>
</feature>
<accession>A0A0B5DE89</accession>